<accession>A0A1I2LI36</accession>
<dbReference type="EMBL" id="JACBZA010000001">
    <property type="protein sequence ID" value="NYH81300.1"/>
    <property type="molecule type" value="Genomic_DNA"/>
</dbReference>
<keyword evidence="2 6" id="KW-0808">Transferase</keyword>
<dbReference type="Pfam" id="PF08241">
    <property type="entry name" value="Methyltransf_11"/>
    <property type="match status" value="1"/>
</dbReference>
<evidence type="ECO:0000313" key="7">
    <source>
        <dbReference type="Proteomes" id="UP000199052"/>
    </source>
</evidence>
<dbReference type="SUPFAM" id="SSF53335">
    <property type="entry name" value="S-adenosyl-L-methionine-dependent methyltransferases"/>
    <property type="match status" value="1"/>
</dbReference>
<dbReference type="GO" id="GO:0008757">
    <property type="term" value="F:S-adenosylmethionine-dependent methyltransferase activity"/>
    <property type="evidence" value="ECO:0007669"/>
    <property type="project" value="InterPro"/>
</dbReference>
<gene>
    <name evidence="5" type="ORF">FHR37_000151</name>
    <name evidence="6" type="ORF">SAMN05421678_102158</name>
</gene>
<dbReference type="InterPro" id="IPR013216">
    <property type="entry name" value="Methyltransf_11"/>
</dbReference>
<evidence type="ECO:0000313" key="8">
    <source>
        <dbReference type="Proteomes" id="UP000533017"/>
    </source>
</evidence>
<feature type="domain" description="Methyltransferase type 11" evidence="4">
    <location>
        <begin position="50"/>
        <end position="146"/>
    </location>
</feature>
<keyword evidence="8" id="KW-1185">Reference proteome</keyword>
<dbReference type="Proteomes" id="UP000199052">
    <property type="component" value="Unassembled WGS sequence"/>
</dbReference>
<dbReference type="STRING" id="504797.SAMN05421678_102158"/>
<evidence type="ECO:0000256" key="3">
    <source>
        <dbReference type="ARBA" id="ARBA00022691"/>
    </source>
</evidence>
<dbReference type="CDD" id="cd02440">
    <property type="entry name" value="AdoMet_MTases"/>
    <property type="match status" value="1"/>
</dbReference>
<dbReference type="AlphaFoldDB" id="A0A1I2LI36"/>
<sequence>MTSDWRGYLDDFHVRHAGVTEDLLRRCRAGDLTPYGWVLRPVAGKGRRVLDVACGSGAVAGDLHLEQYQREGIEDPLVVGVDRSRQELAKARERHHAQVLCADATRLPFTEGGFDAVVCSMSLMVVQPLAEALAEIARVLRPGGMLSATVPAAVPLRPSDLLVLGPLTARLRTPPRFPGWSELGDLGDRLEDAGLHVVEDARERFVFSVRDAADAELLIAALYLPDLSPERRSTAIAWLTERAHGRPEGVDIAIPIRRVLAMRREPAPTSPAKHARALEARRD</sequence>
<dbReference type="Gene3D" id="3.40.50.150">
    <property type="entry name" value="Vaccinia Virus protein VP39"/>
    <property type="match status" value="1"/>
</dbReference>
<dbReference type="PANTHER" id="PTHR43464">
    <property type="entry name" value="METHYLTRANSFERASE"/>
    <property type="match status" value="1"/>
</dbReference>
<evidence type="ECO:0000256" key="1">
    <source>
        <dbReference type="ARBA" id="ARBA00022603"/>
    </source>
</evidence>
<evidence type="ECO:0000256" key="2">
    <source>
        <dbReference type="ARBA" id="ARBA00022679"/>
    </source>
</evidence>
<name>A0A1I2LI36_9ACTN</name>
<keyword evidence="1 6" id="KW-0489">Methyltransferase</keyword>
<organism evidence="6 7">
    <name type="scientific">Actinopolymorpha cephalotaxi</name>
    <dbReference type="NCBI Taxonomy" id="504797"/>
    <lineage>
        <taxon>Bacteria</taxon>
        <taxon>Bacillati</taxon>
        <taxon>Actinomycetota</taxon>
        <taxon>Actinomycetes</taxon>
        <taxon>Propionibacteriales</taxon>
        <taxon>Actinopolymorphaceae</taxon>
        <taxon>Actinopolymorpha</taxon>
    </lineage>
</organism>
<dbReference type="RefSeq" id="WP_092881144.1">
    <property type="nucleotide sequence ID" value="NZ_FOOI01000002.1"/>
</dbReference>
<protein>
    <submittedName>
        <fullName evidence="6">Methyltransferase domain-containing protein</fullName>
    </submittedName>
    <submittedName>
        <fullName evidence="5">SAM-dependent methyltransferase</fullName>
    </submittedName>
</protein>
<reference evidence="5 8" key="2">
    <citation type="submission" date="2020-07" db="EMBL/GenBank/DDBJ databases">
        <title>Sequencing the genomes of 1000 actinobacteria strains.</title>
        <authorList>
            <person name="Klenk H.-P."/>
        </authorList>
    </citation>
    <scope>NUCLEOTIDE SEQUENCE [LARGE SCALE GENOMIC DNA]</scope>
    <source>
        <strain evidence="5 8">DSM 45117</strain>
    </source>
</reference>
<dbReference type="PANTHER" id="PTHR43464:SF19">
    <property type="entry name" value="UBIQUINONE BIOSYNTHESIS O-METHYLTRANSFERASE, MITOCHONDRIAL"/>
    <property type="match status" value="1"/>
</dbReference>
<dbReference type="Proteomes" id="UP000533017">
    <property type="component" value="Unassembled WGS sequence"/>
</dbReference>
<keyword evidence="3" id="KW-0949">S-adenosyl-L-methionine</keyword>
<dbReference type="EMBL" id="FOOI01000002">
    <property type="protein sequence ID" value="SFF78945.1"/>
    <property type="molecule type" value="Genomic_DNA"/>
</dbReference>
<evidence type="ECO:0000259" key="4">
    <source>
        <dbReference type="Pfam" id="PF08241"/>
    </source>
</evidence>
<dbReference type="InterPro" id="IPR029063">
    <property type="entry name" value="SAM-dependent_MTases_sf"/>
</dbReference>
<proteinExistence type="predicted"/>
<evidence type="ECO:0000313" key="6">
    <source>
        <dbReference type="EMBL" id="SFF78945.1"/>
    </source>
</evidence>
<evidence type="ECO:0000313" key="5">
    <source>
        <dbReference type="EMBL" id="NYH81300.1"/>
    </source>
</evidence>
<dbReference type="GO" id="GO:0032259">
    <property type="term" value="P:methylation"/>
    <property type="evidence" value="ECO:0007669"/>
    <property type="project" value="UniProtKB-KW"/>
</dbReference>
<dbReference type="OrthoDB" id="3725662at2"/>
<reference evidence="6 7" key="1">
    <citation type="submission" date="2016-10" db="EMBL/GenBank/DDBJ databases">
        <authorList>
            <person name="de Groot N.N."/>
        </authorList>
    </citation>
    <scope>NUCLEOTIDE SEQUENCE [LARGE SCALE GENOMIC DNA]</scope>
    <source>
        <strain evidence="6 7">CPCC 202808</strain>
    </source>
</reference>